<dbReference type="Pfam" id="PF00436">
    <property type="entry name" value="SSB"/>
    <property type="match status" value="1"/>
</dbReference>
<dbReference type="PROSITE" id="PS50935">
    <property type="entry name" value="SSB"/>
    <property type="match status" value="1"/>
</dbReference>
<dbReference type="PIRSF" id="PIRSF002070">
    <property type="entry name" value="SSB"/>
    <property type="match status" value="1"/>
</dbReference>
<comment type="caution">
    <text evidence="2">Lacks conserved residue(s) required for the propagation of feature annotation.</text>
</comment>
<dbReference type="GO" id="GO:0006260">
    <property type="term" value="P:DNA replication"/>
    <property type="evidence" value="ECO:0007669"/>
    <property type="project" value="InterPro"/>
</dbReference>
<dbReference type="FunCoup" id="A0A7G1G865">
    <property type="interactions" value="404"/>
</dbReference>
<dbReference type="InParanoid" id="A0A7G1G865"/>
<sequence>MAIAYNKVVLVGRLTRDPEIRSTVNGSTVANFSLAVNRQGKNDNTDFIRIVAFGKQAEFASNYLSKGQLILVEGSLHINKWTDKNDIRRETAEVWVSQMTFMESKKAHQENNMDIQVEDSYKKSNVKSIDDSNDLPDFDDPFSDLEGDLSSDENPF</sequence>
<keyword evidence="1 2" id="KW-0238">DNA-binding</keyword>
<accession>A0A7G1G865</accession>
<evidence type="ECO:0000256" key="2">
    <source>
        <dbReference type="HAMAP-Rule" id="MF_00984"/>
    </source>
</evidence>
<dbReference type="Gene3D" id="2.40.50.140">
    <property type="entry name" value="Nucleic acid-binding proteins"/>
    <property type="match status" value="1"/>
</dbReference>
<dbReference type="HAMAP" id="MF_00984">
    <property type="entry name" value="SSB"/>
    <property type="match status" value="1"/>
</dbReference>
<proteinExistence type="inferred from homology"/>
<evidence type="ECO:0000256" key="1">
    <source>
        <dbReference type="ARBA" id="ARBA00023125"/>
    </source>
</evidence>
<gene>
    <name evidence="5" type="ORF">OSSY52_12780</name>
</gene>
<feature type="region of interest" description="Disordered" evidence="4">
    <location>
        <begin position="125"/>
        <end position="156"/>
    </location>
</feature>
<feature type="compositionally biased region" description="Acidic residues" evidence="4">
    <location>
        <begin position="131"/>
        <end position="156"/>
    </location>
</feature>
<dbReference type="SUPFAM" id="SSF50249">
    <property type="entry name" value="Nucleic acid-binding proteins"/>
    <property type="match status" value="1"/>
</dbReference>
<comment type="subunit">
    <text evidence="2">Homotetramer.</text>
</comment>
<reference evidence="5 6" key="1">
    <citation type="submission" date="2018-06" db="EMBL/GenBank/DDBJ databases">
        <title>Genome sequencing of Oceanotoga sp. sy52.</title>
        <authorList>
            <person name="Mori K."/>
        </authorList>
    </citation>
    <scope>NUCLEOTIDE SEQUENCE [LARGE SCALE GENOMIC DNA]</scope>
    <source>
        <strain evidence="6">sy52</strain>
    </source>
</reference>
<dbReference type="InterPro" id="IPR012340">
    <property type="entry name" value="NA-bd_OB-fold"/>
</dbReference>
<dbReference type="NCBIfam" id="TIGR00621">
    <property type="entry name" value="ssb"/>
    <property type="match status" value="1"/>
</dbReference>
<dbReference type="GO" id="GO:0009295">
    <property type="term" value="C:nucleoid"/>
    <property type="evidence" value="ECO:0007669"/>
    <property type="project" value="TreeGrafter"/>
</dbReference>
<dbReference type="PANTHER" id="PTHR10302:SF27">
    <property type="entry name" value="SINGLE-STRANDED DNA-BINDING PROTEIN"/>
    <property type="match status" value="1"/>
</dbReference>
<organism evidence="5 6">
    <name type="scientific">Tepiditoga spiralis</name>
    <dbReference type="NCBI Taxonomy" id="2108365"/>
    <lineage>
        <taxon>Bacteria</taxon>
        <taxon>Thermotogati</taxon>
        <taxon>Thermotogota</taxon>
        <taxon>Thermotogae</taxon>
        <taxon>Petrotogales</taxon>
        <taxon>Petrotogaceae</taxon>
        <taxon>Tepiditoga</taxon>
    </lineage>
</organism>
<dbReference type="AlphaFoldDB" id="A0A7G1G865"/>
<dbReference type="KEGG" id="ocy:OSSY52_12780"/>
<dbReference type="PANTHER" id="PTHR10302">
    <property type="entry name" value="SINGLE-STRANDED DNA-BINDING PROTEIN"/>
    <property type="match status" value="1"/>
</dbReference>
<evidence type="ECO:0000256" key="3">
    <source>
        <dbReference type="PIRNR" id="PIRNR002070"/>
    </source>
</evidence>
<evidence type="ECO:0000313" key="6">
    <source>
        <dbReference type="Proteomes" id="UP000516361"/>
    </source>
</evidence>
<dbReference type="RefSeq" id="WP_190613492.1">
    <property type="nucleotide sequence ID" value="NZ_AP018712.1"/>
</dbReference>
<protein>
    <recommendedName>
        <fullName evidence="2 3">Single-stranded DNA-binding protein</fullName>
        <shortName evidence="2">SSB</shortName>
    </recommendedName>
</protein>
<name>A0A7G1G865_9BACT</name>
<dbReference type="InterPro" id="IPR000424">
    <property type="entry name" value="Primosome_PriB/ssb"/>
</dbReference>
<dbReference type="Proteomes" id="UP000516361">
    <property type="component" value="Chromosome"/>
</dbReference>
<evidence type="ECO:0000313" key="5">
    <source>
        <dbReference type="EMBL" id="BBE31137.1"/>
    </source>
</evidence>
<dbReference type="GO" id="GO:0003697">
    <property type="term" value="F:single-stranded DNA binding"/>
    <property type="evidence" value="ECO:0007669"/>
    <property type="project" value="UniProtKB-UniRule"/>
</dbReference>
<evidence type="ECO:0000256" key="4">
    <source>
        <dbReference type="SAM" id="MobiDB-lite"/>
    </source>
</evidence>
<dbReference type="InterPro" id="IPR011344">
    <property type="entry name" value="ssDNA-bd"/>
</dbReference>
<dbReference type="EMBL" id="AP018712">
    <property type="protein sequence ID" value="BBE31137.1"/>
    <property type="molecule type" value="Genomic_DNA"/>
</dbReference>
<dbReference type="CDD" id="cd04496">
    <property type="entry name" value="SSB_OBF"/>
    <property type="match status" value="1"/>
</dbReference>
<keyword evidence="6" id="KW-1185">Reference proteome</keyword>